<keyword evidence="3" id="KW-1185">Reference proteome</keyword>
<name>A0A8H7AJ41_9EURO</name>
<dbReference type="Proteomes" id="UP000606974">
    <property type="component" value="Unassembled WGS sequence"/>
</dbReference>
<dbReference type="EMBL" id="JAACFV010000061">
    <property type="protein sequence ID" value="KAF7507922.1"/>
    <property type="molecule type" value="Genomic_DNA"/>
</dbReference>
<comment type="caution">
    <text evidence="2">The sequence shown here is derived from an EMBL/GenBank/DDBJ whole genome shotgun (WGS) entry which is preliminary data.</text>
</comment>
<organism evidence="2 3">
    <name type="scientific">Endocarpon pusillum</name>
    <dbReference type="NCBI Taxonomy" id="364733"/>
    <lineage>
        <taxon>Eukaryota</taxon>
        <taxon>Fungi</taxon>
        <taxon>Dikarya</taxon>
        <taxon>Ascomycota</taxon>
        <taxon>Pezizomycotina</taxon>
        <taxon>Eurotiomycetes</taxon>
        <taxon>Chaetothyriomycetidae</taxon>
        <taxon>Verrucariales</taxon>
        <taxon>Verrucariaceae</taxon>
        <taxon>Endocarpon</taxon>
    </lineage>
</organism>
<feature type="compositionally biased region" description="Acidic residues" evidence="1">
    <location>
        <begin position="8"/>
        <end position="30"/>
    </location>
</feature>
<evidence type="ECO:0000313" key="3">
    <source>
        <dbReference type="Proteomes" id="UP000606974"/>
    </source>
</evidence>
<protein>
    <submittedName>
        <fullName evidence="2">Uncharacterized protein</fullName>
    </submittedName>
</protein>
<evidence type="ECO:0000256" key="1">
    <source>
        <dbReference type="SAM" id="MobiDB-lite"/>
    </source>
</evidence>
<proteinExistence type="predicted"/>
<evidence type="ECO:0000313" key="2">
    <source>
        <dbReference type="EMBL" id="KAF7507922.1"/>
    </source>
</evidence>
<reference evidence="2" key="1">
    <citation type="submission" date="2020-02" db="EMBL/GenBank/DDBJ databases">
        <authorList>
            <person name="Palmer J.M."/>
        </authorList>
    </citation>
    <scope>NUCLEOTIDE SEQUENCE</scope>
    <source>
        <strain evidence="2">EPUS1.4</strain>
        <tissue evidence="2">Thallus</tissue>
    </source>
</reference>
<dbReference type="AlphaFoldDB" id="A0A8H7AJ41"/>
<accession>A0A8H7AJ41</accession>
<gene>
    <name evidence="2" type="ORF">GJ744_009956</name>
</gene>
<sequence>MRKAELAAEAEAEAEAGETSEEAEEEDGEELTMKEFMFNVTHFGSKIDLKLTGAETYTAWEADSLRLSLRFCRKPQHSSYTILVMTYTPGPESAVKSENAKIFYYVAGTVTLIRPEPRLSN</sequence>
<feature type="region of interest" description="Disordered" evidence="1">
    <location>
        <begin position="1"/>
        <end position="31"/>
    </location>
</feature>